<evidence type="ECO:0008006" key="3">
    <source>
        <dbReference type="Google" id="ProtNLM"/>
    </source>
</evidence>
<comment type="caution">
    <text evidence="1">The sequence shown here is derived from an EMBL/GenBank/DDBJ whole genome shotgun (WGS) entry which is preliminary data.</text>
</comment>
<evidence type="ECO:0000313" key="1">
    <source>
        <dbReference type="EMBL" id="MBC5833797.1"/>
    </source>
</evidence>
<dbReference type="Proteomes" id="UP000605990">
    <property type="component" value="Unassembled WGS sequence"/>
</dbReference>
<evidence type="ECO:0000313" key="2">
    <source>
        <dbReference type="Proteomes" id="UP000605990"/>
    </source>
</evidence>
<name>A0ABR7IVL4_9FLAO</name>
<reference evidence="1 2" key="1">
    <citation type="submission" date="2020-08" db="EMBL/GenBank/DDBJ databases">
        <title>Description of novel Flavobacterium F-408 isolate.</title>
        <authorList>
            <person name="Saticioglu I.B."/>
            <person name="Duman M."/>
            <person name="Altun S."/>
        </authorList>
    </citation>
    <scope>NUCLEOTIDE SEQUENCE [LARGE SCALE GENOMIC DNA]</scope>
    <source>
        <strain evidence="1 2">F-408</strain>
    </source>
</reference>
<organism evidence="1 2">
    <name type="scientific">Flavobacterium bernardetii</name>
    <dbReference type="NCBI Taxonomy" id="2813823"/>
    <lineage>
        <taxon>Bacteria</taxon>
        <taxon>Pseudomonadati</taxon>
        <taxon>Bacteroidota</taxon>
        <taxon>Flavobacteriia</taxon>
        <taxon>Flavobacteriales</taxon>
        <taxon>Flavobacteriaceae</taxon>
        <taxon>Flavobacterium</taxon>
    </lineage>
</organism>
<sequence length="297" mass="34760">MVIDKTSKKISYHIYKLYEGLQIENSFEDFDFPDFVTFLNSLNEEDRKMPITPKKYCALDFIEIIQPRYFQGRQKCFFGMIKSASFGTKKNLLDSLTNTERENPKELTEGEKEENYFVLAFKDNSEFEIILQNTHLGITSNHFKKYLDKFIRKYLSVKRIEQDFNTEMGDIIISDPNELIAQLDRIVECKVYMDKEVLGSNFLKLSNRTVQVKKDLIIDVRADTMMNIREFAKDVASGFASNTNISKVWICGKDNDKNVHKFFIERIMKSNHIKVTLDPTTKAIVKDLMKTEMIKLI</sequence>
<protein>
    <recommendedName>
        <fullName evidence="3">DUF4868 domain-containing protein</fullName>
    </recommendedName>
</protein>
<proteinExistence type="predicted"/>
<dbReference type="RefSeq" id="WP_166125029.1">
    <property type="nucleotide sequence ID" value="NZ_JAANOQ010000001.1"/>
</dbReference>
<accession>A0ABR7IVL4</accession>
<dbReference type="EMBL" id="JACRUN010000001">
    <property type="protein sequence ID" value="MBC5833797.1"/>
    <property type="molecule type" value="Genomic_DNA"/>
</dbReference>
<keyword evidence="2" id="KW-1185">Reference proteome</keyword>
<gene>
    <name evidence="1" type="ORF">H8R27_02755</name>
</gene>